<feature type="domain" description="RRM" evidence="5">
    <location>
        <begin position="94"/>
        <end position="196"/>
    </location>
</feature>
<evidence type="ECO:0000256" key="4">
    <source>
        <dbReference type="SAM" id="MobiDB-lite"/>
    </source>
</evidence>
<dbReference type="InterPro" id="IPR050825">
    <property type="entry name" value="RBM42_RBP45_47-like"/>
</dbReference>
<proteinExistence type="predicted"/>
<evidence type="ECO:0000313" key="7">
    <source>
        <dbReference type="Proteomes" id="UP001362999"/>
    </source>
</evidence>
<gene>
    <name evidence="6" type="ORF">R3P38DRAFT_2566018</name>
</gene>
<dbReference type="Proteomes" id="UP001362999">
    <property type="component" value="Unassembled WGS sequence"/>
</dbReference>
<evidence type="ECO:0000256" key="3">
    <source>
        <dbReference type="PROSITE-ProRule" id="PRU00176"/>
    </source>
</evidence>
<name>A0AAV9ZYM1_9AGAR</name>
<protein>
    <recommendedName>
        <fullName evidence="5">RRM domain-containing protein</fullName>
    </recommendedName>
</protein>
<dbReference type="AlphaFoldDB" id="A0AAV9ZYM1"/>
<keyword evidence="1" id="KW-0677">Repeat</keyword>
<reference evidence="6 7" key="1">
    <citation type="journal article" date="2024" name="J Genomics">
        <title>Draft genome sequencing and assembly of Favolaschia claudopus CIRM-BRFM 2984 isolated from oak limbs.</title>
        <authorList>
            <person name="Navarro D."/>
            <person name="Drula E."/>
            <person name="Chaduli D."/>
            <person name="Cazenave R."/>
            <person name="Ahrendt S."/>
            <person name="Wang J."/>
            <person name="Lipzen A."/>
            <person name="Daum C."/>
            <person name="Barry K."/>
            <person name="Grigoriev I.V."/>
            <person name="Favel A."/>
            <person name="Rosso M.N."/>
            <person name="Martin F."/>
        </authorList>
    </citation>
    <scope>NUCLEOTIDE SEQUENCE [LARGE SCALE GENOMIC DNA]</scope>
    <source>
        <strain evidence="6 7">CIRM-BRFM 2984</strain>
    </source>
</reference>
<evidence type="ECO:0000256" key="2">
    <source>
        <dbReference type="ARBA" id="ARBA00022884"/>
    </source>
</evidence>
<dbReference type="InterPro" id="IPR035979">
    <property type="entry name" value="RBD_domain_sf"/>
</dbReference>
<evidence type="ECO:0000256" key="1">
    <source>
        <dbReference type="ARBA" id="ARBA00022737"/>
    </source>
</evidence>
<feature type="compositionally biased region" description="Low complexity" evidence="4">
    <location>
        <begin position="302"/>
        <end position="312"/>
    </location>
</feature>
<evidence type="ECO:0000259" key="5">
    <source>
        <dbReference type="PROSITE" id="PS50102"/>
    </source>
</evidence>
<dbReference type="GO" id="GO:0005829">
    <property type="term" value="C:cytosol"/>
    <property type="evidence" value="ECO:0007669"/>
    <property type="project" value="TreeGrafter"/>
</dbReference>
<feature type="region of interest" description="Disordered" evidence="4">
    <location>
        <begin position="302"/>
        <end position="335"/>
    </location>
</feature>
<dbReference type="Pfam" id="PF00076">
    <property type="entry name" value="RRM_1"/>
    <property type="match status" value="2"/>
</dbReference>
<evidence type="ECO:0000313" key="6">
    <source>
        <dbReference type="EMBL" id="KAK6996345.1"/>
    </source>
</evidence>
<dbReference type="InterPro" id="IPR012677">
    <property type="entry name" value="Nucleotide-bd_a/b_plait_sf"/>
</dbReference>
<feature type="non-terminal residue" evidence="6">
    <location>
        <position position="1"/>
    </location>
</feature>
<feature type="domain" description="RRM" evidence="5">
    <location>
        <begin position="220"/>
        <end position="292"/>
    </location>
</feature>
<dbReference type="SMART" id="SM00360">
    <property type="entry name" value="RRM"/>
    <property type="match status" value="2"/>
</dbReference>
<dbReference type="PROSITE" id="PS50102">
    <property type="entry name" value="RRM"/>
    <property type="match status" value="2"/>
</dbReference>
<sequence>DGQYARQVCALMGWEASVTLNERAQHAEGTNHAKCFVLTFDTPASAAAALKQVINWAQPETELLSSHTMSLEGTNLDSNVAGTPFVGTALVREYSVFVCDLAPETSNRNLLAVFLNPVLGLRNDRAPRFVPRFVTCKSAKILTDSATGVSLGYGFVRFTNELDQQRALIDMQGLYCLSRPTQRIHFSSVRIFPAKAKINRALQALPAAMNQIGSTDPYNTTVFVGGLSPLVGEETLRALFMAFGQIHYVKVPVGKCCGFVQFVSKAASDRAITKMNGFPIAGRNIRLSWGRSQHKAAQAVTLAQSQAQTQTQGKDPVQSPSPPMSGMHEVRKKHT</sequence>
<dbReference type="InterPro" id="IPR000504">
    <property type="entry name" value="RRM_dom"/>
</dbReference>
<dbReference type="Gene3D" id="3.30.70.330">
    <property type="match status" value="2"/>
</dbReference>
<keyword evidence="2 3" id="KW-0694">RNA-binding</keyword>
<accession>A0AAV9ZYM1</accession>
<comment type="caution">
    <text evidence="6">The sequence shown here is derived from an EMBL/GenBank/DDBJ whole genome shotgun (WGS) entry which is preliminary data.</text>
</comment>
<keyword evidence="7" id="KW-1185">Reference proteome</keyword>
<dbReference type="GO" id="GO:0003729">
    <property type="term" value="F:mRNA binding"/>
    <property type="evidence" value="ECO:0007669"/>
    <property type="project" value="InterPro"/>
</dbReference>
<dbReference type="SUPFAM" id="SSF54928">
    <property type="entry name" value="RNA-binding domain, RBD"/>
    <property type="match status" value="1"/>
</dbReference>
<organism evidence="6 7">
    <name type="scientific">Favolaschia claudopus</name>
    <dbReference type="NCBI Taxonomy" id="2862362"/>
    <lineage>
        <taxon>Eukaryota</taxon>
        <taxon>Fungi</taxon>
        <taxon>Dikarya</taxon>
        <taxon>Basidiomycota</taxon>
        <taxon>Agaricomycotina</taxon>
        <taxon>Agaricomycetes</taxon>
        <taxon>Agaricomycetidae</taxon>
        <taxon>Agaricales</taxon>
        <taxon>Marasmiineae</taxon>
        <taxon>Mycenaceae</taxon>
        <taxon>Favolaschia</taxon>
    </lineage>
</organism>
<dbReference type="EMBL" id="JAWWNJ010000098">
    <property type="protein sequence ID" value="KAK6996345.1"/>
    <property type="molecule type" value="Genomic_DNA"/>
</dbReference>
<dbReference type="PANTHER" id="PTHR47640:SF10">
    <property type="entry name" value="TRNA SELENOCYSTEINE 1-ASSOCIATED PROTEIN 1-RELATED"/>
    <property type="match status" value="1"/>
</dbReference>
<dbReference type="PANTHER" id="PTHR47640">
    <property type="entry name" value="TRNA SELENOCYSTEINE 1-ASSOCIATED PROTEIN 1-RELATED-RELATED"/>
    <property type="match status" value="1"/>
</dbReference>